<dbReference type="GO" id="GO:0030170">
    <property type="term" value="F:pyridoxal phosphate binding"/>
    <property type="evidence" value="ECO:0007669"/>
    <property type="project" value="InterPro"/>
</dbReference>
<keyword evidence="2" id="KW-0663">Pyridoxal phosphate</keyword>
<keyword evidence="8" id="KW-0808">Transferase</keyword>
<evidence type="ECO:0000313" key="8">
    <source>
        <dbReference type="EMBL" id="AUH05041.1"/>
    </source>
</evidence>
<keyword evidence="4" id="KW-0238">DNA-binding</keyword>
<dbReference type="Pfam" id="PF00155">
    <property type="entry name" value="Aminotran_1_2"/>
    <property type="match status" value="1"/>
</dbReference>
<dbReference type="InterPro" id="IPR015422">
    <property type="entry name" value="PyrdxlP-dep_Trfase_small"/>
</dbReference>
<dbReference type="GO" id="GO:0003677">
    <property type="term" value="F:DNA binding"/>
    <property type="evidence" value="ECO:0007669"/>
    <property type="project" value="UniProtKB-KW"/>
</dbReference>
<evidence type="ECO:0000313" key="10">
    <source>
        <dbReference type="Proteomes" id="UP000233778"/>
    </source>
</evidence>
<reference evidence="8 9" key="1">
    <citation type="journal article" date="2013" name="Genome Announc.">
        <title>Draft genome sequence of Serratia sp. strain ATCC 39006, a model bacterium for analysis of the biosynthesis and regulation of prodigiosin, a carbapenem, and gas vesicles.</title>
        <authorList>
            <person name="Fineran P.C."/>
            <person name="Iglesias Cans M.C."/>
            <person name="Ramsay J.P."/>
            <person name="Wilf N.M."/>
            <person name="Cossyleon D."/>
            <person name="McNeil M.B."/>
            <person name="Williamson N.R."/>
            <person name="Monson R.E."/>
            <person name="Becher S.A."/>
            <person name="Stanton J.A."/>
            <person name="Brugger K."/>
            <person name="Brown S.D."/>
            <person name="Salmond G.P."/>
        </authorList>
    </citation>
    <scope>NUCLEOTIDE SEQUENCE [LARGE SCALE GENOMIC DNA]</scope>
    <source>
        <strain evidence="8">ATCC 39006</strain>
        <strain evidence="9">ATCC 39006 / SC 11482</strain>
    </source>
</reference>
<dbReference type="GO" id="GO:0003700">
    <property type="term" value="F:DNA-binding transcription factor activity"/>
    <property type="evidence" value="ECO:0007669"/>
    <property type="project" value="InterPro"/>
</dbReference>
<evidence type="ECO:0000313" key="9">
    <source>
        <dbReference type="Proteomes" id="UP000017700"/>
    </source>
</evidence>
<dbReference type="SUPFAM" id="SSF53383">
    <property type="entry name" value="PLP-dependent transferases"/>
    <property type="match status" value="1"/>
</dbReference>
<dbReference type="SMART" id="SM00345">
    <property type="entry name" value="HTH_GNTR"/>
    <property type="match status" value="1"/>
</dbReference>
<accession>A0A2I5TKE4</accession>
<dbReference type="Proteomes" id="UP000017700">
    <property type="component" value="Chromosome"/>
</dbReference>
<reference evidence="7 10" key="3">
    <citation type="submission" date="2017-11" db="EMBL/GenBank/DDBJ databases">
        <title>Complete genome sequence of Serratia sp. ATCC 39006 LacA.</title>
        <authorList>
            <person name="Hampton H.G."/>
            <person name="Jackson S.A."/>
            <person name="Jauregui R."/>
            <person name="Poulter G.T.M."/>
            <person name="Salmond G.P.C."/>
            <person name="Fineran P.C."/>
        </authorList>
    </citation>
    <scope>NUCLEOTIDE SEQUENCE [LARGE SCALE GENOMIC DNA]</scope>
    <source>
        <strain evidence="7 10">ATCC 39006</strain>
    </source>
</reference>
<evidence type="ECO:0000259" key="6">
    <source>
        <dbReference type="PROSITE" id="PS50949"/>
    </source>
</evidence>
<protein>
    <submittedName>
        <fullName evidence="8">PLP-dependent aminotransferase family protein</fullName>
    </submittedName>
</protein>
<gene>
    <name evidence="7" type="ORF">CWC46_13455</name>
    <name evidence="8" type="ORF">Ser39006_013460</name>
</gene>
<dbReference type="Gene3D" id="3.90.1150.10">
    <property type="entry name" value="Aspartate Aminotransferase, domain 1"/>
    <property type="match status" value="1"/>
</dbReference>
<dbReference type="InterPro" id="IPR015424">
    <property type="entry name" value="PyrdxlP-dep_Trfase"/>
</dbReference>
<keyword evidence="8" id="KW-0032">Aminotransferase</keyword>
<reference evidence="8" key="4">
    <citation type="submission" date="2017-11" db="EMBL/GenBank/DDBJ databases">
        <title>Complete genome sequence of Serratia sp. ATCC 39006.</title>
        <authorList>
            <person name="Hampton H.G."/>
            <person name="Jackson S.A."/>
            <person name="Jauregui R."/>
            <person name="Poulter G.T.M."/>
            <person name="Salmond G.P.C."/>
            <person name="Fineran P.C."/>
        </authorList>
    </citation>
    <scope>NUCLEOTIDE SEQUENCE</scope>
    <source>
        <strain evidence="8">ATCC 39006</strain>
    </source>
</reference>
<dbReference type="InterPro" id="IPR051446">
    <property type="entry name" value="HTH_trans_reg/aminotransferase"/>
</dbReference>
<dbReference type="CDD" id="cd00609">
    <property type="entry name" value="AAT_like"/>
    <property type="match status" value="1"/>
</dbReference>
<dbReference type="PANTHER" id="PTHR46577:SF2">
    <property type="entry name" value="TRANSCRIPTIONAL REGULATORY PROTEIN"/>
    <property type="match status" value="1"/>
</dbReference>
<dbReference type="InterPro" id="IPR000524">
    <property type="entry name" value="Tscrpt_reg_HTH_GntR"/>
</dbReference>
<dbReference type="KEGG" id="serq:CWC46_13455"/>
<reference evidence="8" key="2">
    <citation type="submission" date="2013-09" db="EMBL/GenBank/DDBJ databases">
        <authorList>
            <person name="Wang G."/>
            <person name="Yang Y."/>
            <person name="Su Y."/>
        </authorList>
    </citation>
    <scope>NUCLEOTIDE SEQUENCE</scope>
    <source>
        <strain evidence="8">ATCC 39006</strain>
    </source>
</reference>
<keyword evidence="9" id="KW-1185">Reference proteome</keyword>
<dbReference type="AlphaFoldDB" id="A0A2I5TKE4"/>
<dbReference type="Gene3D" id="3.40.640.10">
    <property type="entry name" value="Type I PLP-dependent aspartate aminotransferase-like (Major domain)"/>
    <property type="match status" value="1"/>
</dbReference>
<dbReference type="Pfam" id="PF00392">
    <property type="entry name" value="GntR"/>
    <property type="match status" value="1"/>
</dbReference>
<dbReference type="Proteomes" id="UP000233778">
    <property type="component" value="Chromosome"/>
</dbReference>
<evidence type="ECO:0000313" key="7">
    <source>
        <dbReference type="EMBL" id="AUH00720.1"/>
    </source>
</evidence>
<comment type="similarity">
    <text evidence="1">In the C-terminal section; belongs to the class-I pyridoxal-phosphate-dependent aminotransferase family.</text>
</comment>
<dbReference type="InterPro" id="IPR004839">
    <property type="entry name" value="Aminotransferase_I/II_large"/>
</dbReference>
<dbReference type="SUPFAM" id="SSF46785">
    <property type="entry name" value="Winged helix' DNA-binding domain"/>
    <property type="match status" value="1"/>
</dbReference>
<dbReference type="KEGG" id="sera:Ser39006_013460"/>
<evidence type="ECO:0000256" key="3">
    <source>
        <dbReference type="ARBA" id="ARBA00023015"/>
    </source>
</evidence>
<evidence type="ECO:0000256" key="5">
    <source>
        <dbReference type="ARBA" id="ARBA00023163"/>
    </source>
</evidence>
<dbReference type="InterPro" id="IPR036388">
    <property type="entry name" value="WH-like_DNA-bd_sf"/>
</dbReference>
<dbReference type="OrthoDB" id="9804020at2"/>
<evidence type="ECO:0000256" key="4">
    <source>
        <dbReference type="ARBA" id="ARBA00023125"/>
    </source>
</evidence>
<evidence type="ECO:0000256" key="1">
    <source>
        <dbReference type="ARBA" id="ARBA00005384"/>
    </source>
</evidence>
<dbReference type="EMBL" id="CP025085">
    <property type="protein sequence ID" value="AUH00720.1"/>
    <property type="molecule type" value="Genomic_DNA"/>
</dbReference>
<evidence type="ECO:0000256" key="2">
    <source>
        <dbReference type="ARBA" id="ARBA00022898"/>
    </source>
</evidence>
<dbReference type="Gene3D" id="1.10.10.10">
    <property type="entry name" value="Winged helix-like DNA-binding domain superfamily/Winged helix DNA-binding domain"/>
    <property type="match status" value="1"/>
</dbReference>
<dbReference type="InterPro" id="IPR036390">
    <property type="entry name" value="WH_DNA-bd_sf"/>
</dbReference>
<dbReference type="RefSeq" id="WP_021016049.1">
    <property type="nucleotide sequence ID" value="NZ_CP025084.1"/>
</dbReference>
<keyword evidence="5" id="KW-0804">Transcription</keyword>
<dbReference type="PANTHER" id="PTHR46577">
    <property type="entry name" value="HTH-TYPE TRANSCRIPTIONAL REGULATORY PROTEIN GABR"/>
    <property type="match status" value="1"/>
</dbReference>
<organism evidence="8 9">
    <name type="scientific">Serratia sp. (strain ATCC 39006)</name>
    <name type="common">Prodigiosinella confusarubida</name>
    <dbReference type="NCBI Taxonomy" id="104623"/>
    <lineage>
        <taxon>Bacteria</taxon>
        <taxon>Pseudomonadati</taxon>
        <taxon>Pseudomonadota</taxon>
        <taxon>Gammaproteobacteria</taxon>
        <taxon>Enterobacterales</taxon>
        <taxon>Pectobacteriaceae</taxon>
        <taxon>Prodigiosinella</taxon>
    </lineage>
</organism>
<keyword evidence="3" id="KW-0805">Transcription regulation</keyword>
<feature type="domain" description="HTH gntR-type" evidence="6">
    <location>
        <begin position="1"/>
        <end position="69"/>
    </location>
</feature>
<sequence>MKLYMSVAEHLRERIEKGVFSGGTRLPSVRTLSNDHGVSLTTVQQAYRQLESDGLIESKPQSGYYVKTIQTLPHPAEAKDSVDLSTAHSEFQESIAFEYYMEHPGLLFGTGYPCINAPSMTPLFTALHRQTKYYVKFPQTRRDPAGLLVLREHISRLMLDASCQSQAEDVIITNGCKEALFIALKACCEPGDLVAVESPCYFGILELFKIAGVKPVEIPADPVHGLSLEALTVALETLPIKVAYLSPNCNNPQGYTMSDVRKRHLLNMADKYDITLIEDDIYSELSYLLPRPRPIKSWDSQNRVILCSSFSKTLTPDIKTGWIYATCQQNKLLNLKLMTSGMTALTPQLAIAQFIEQGHYAKHIRKMRRLYRQHLTIAQENVLAHFPEGTHFTLPQGGYHLWINLPGELRVSELCNQLELKKIKISPGTLFSPRKRFSSSIRLSYSSLHLCDAHGMIASLAKSVEQCLIEAKTPAFGL</sequence>
<proteinExistence type="inferred from homology"/>
<dbReference type="EMBL" id="CP025084">
    <property type="protein sequence ID" value="AUH05041.1"/>
    <property type="molecule type" value="Genomic_DNA"/>
</dbReference>
<dbReference type="STRING" id="104623.Ser39006_02786"/>
<dbReference type="PROSITE" id="PS50949">
    <property type="entry name" value="HTH_GNTR"/>
    <property type="match status" value="1"/>
</dbReference>
<dbReference type="GO" id="GO:0008483">
    <property type="term" value="F:transaminase activity"/>
    <property type="evidence" value="ECO:0007669"/>
    <property type="project" value="UniProtKB-KW"/>
</dbReference>
<dbReference type="InterPro" id="IPR015421">
    <property type="entry name" value="PyrdxlP-dep_Trfase_major"/>
</dbReference>
<dbReference type="CDD" id="cd07377">
    <property type="entry name" value="WHTH_GntR"/>
    <property type="match status" value="1"/>
</dbReference>
<name>A0A2I5TKE4_SERS3</name>